<sequence>MSAHSSNPDPVPVVIIGWGRENGVVFMPKIFAEHKSPYVMTAMMDFEETLEPYRYSPHNLGVVLHNLHPRPRALIIGIAVPPSLTDEITAVWNEYVDSVLKKESKDDQDWKKNAISPIMLSVDTRDVGHYDHCVFLSCENSGPSSTLPTEAMTSIPQEKSAKESNTILKSSMKSVQMASRLSCLAGMRLLAQQVSKIGSPPPKKTTGSRPVIMSGRVPTRLQLWTPRHPYGKPLAAKEMSRFSWLPSNLNFNTERRELQKASSRSSVQKKLTCE</sequence>
<evidence type="ECO:0000313" key="2">
    <source>
        <dbReference type="Proteomes" id="UP000002489"/>
    </source>
</evidence>
<dbReference type="Proteomes" id="UP000002489">
    <property type="component" value="Unassembled WGS sequence"/>
</dbReference>
<protein>
    <submittedName>
        <fullName evidence="1">Uncharacterized protein</fullName>
    </submittedName>
</protein>
<gene>
    <name evidence="1" type="primary">28958351</name>
</gene>
<proteinExistence type="predicted"/>
<dbReference type="AlphaFoldDB" id="A0A0C4DJF3"/>
<organism evidence="1 2">
    <name type="scientific">Fusarium oxysporum (strain Fo5176)</name>
    <name type="common">Fusarium vascular wilt</name>
    <dbReference type="NCBI Taxonomy" id="660025"/>
    <lineage>
        <taxon>Eukaryota</taxon>
        <taxon>Fungi</taxon>
        <taxon>Dikarya</taxon>
        <taxon>Ascomycota</taxon>
        <taxon>Pezizomycotina</taxon>
        <taxon>Sordariomycetes</taxon>
        <taxon>Hypocreomycetidae</taxon>
        <taxon>Hypocreales</taxon>
        <taxon>Nectriaceae</taxon>
        <taxon>Fusarium</taxon>
        <taxon>Fusarium oxysporum species complex</taxon>
    </lineage>
</organism>
<evidence type="ECO:0000313" key="1">
    <source>
        <dbReference type="EnsemblFungi" id="FOXG_17603P0"/>
    </source>
</evidence>
<reference evidence="2" key="1">
    <citation type="journal article" date="2012" name="Mol. Plant Microbe Interact.">
        <title>A highly conserved effector in Fusarium oxysporum is required for full virulence on Arabidopsis.</title>
        <authorList>
            <person name="Thatcher L.F."/>
            <person name="Gardiner D.M."/>
            <person name="Kazan K."/>
            <person name="Manners J."/>
        </authorList>
    </citation>
    <scope>NUCLEOTIDE SEQUENCE [LARGE SCALE GENOMIC DNA]</scope>
    <source>
        <strain evidence="2">Fo5176</strain>
    </source>
</reference>
<reference evidence="1" key="2">
    <citation type="submission" date="2025-08" db="UniProtKB">
        <authorList>
            <consortium name="EnsemblFungi"/>
        </authorList>
    </citation>
    <scope>IDENTIFICATION</scope>
    <source>
        <strain evidence="1">4287 / CBS 123668 / FGSC 9935 / NRRL 34936</strain>
    </source>
</reference>
<name>A0A0C4DJF3_FUSOF</name>
<dbReference type="EnsemblFungi" id="FOXG_17603T0">
    <property type="protein sequence ID" value="FOXG_17603P0"/>
    <property type="gene ID" value="FOXG_17603"/>
</dbReference>
<accession>A0A0C4DJF3</accession>
<dbReference type="VEuPathDB" id="FungiDB:FOXG_17603"/>